<evidence type="ECO:0000256" key="1">
    <source>
        <dbReference type="SAM" id="SignalP"/>
    </source>
</evidence>
<gene>
    <name evidence="2" type="ORF">C7B65_01280</name>
</gene>
<organism evidence="2 3">
    <name type="scientific">Phormidesmis priestleyi ULC007</name>
    <dbReference type="NCBI Taxonomy" id="1920490"/>
    <lineage>
        <taxon>Bacteria</taxon>
        <taxon>Bacillati</taxon>
        <taxon>Cyanobacteriota</taxon>
        <taxon>Cyanophyceae</taxon>
        <taxon>Leptolyngbyales</taxon>
        <taxon>Leptolyngbyaceae</taxon>
        <taxon>Phormidesmis</taxon>
    </lineage>
</organism>
<reference evidence="2 3" key="1">
    <citation type="submission" date="2018-02" db="EMBL/GenBank/DDBJ databases">
        <authorList>
            <person name="Cohen D.B."/>
            <person name="Kent A.D."/>
        </authorList>
    </citation>
    <scope>NUCLEOTIDE SEQUENCE [LARGE SCALE GENOMIC DNA]</scope>
    <source>
        <strain evidence="2 3">ULC007</strain>
    </source>
</reference>
<dbReference type="Proteomes" id="UP000238634">
    <property type="component" value="Unassembled WGS sequence"/>
</dbReference>
<evidence type="ECO:0000313" key="2">
    <source>
        <dbReference type="EMBL" id="PSB22073.1"/>
    </source>
</evidence>
<comment type="caution">
    <text evidence="2">The sequence shown here is derived from an EMBL/GenBank/DDBJ whole genome shotgun (WGS) entry which is preliminary data.</text>
</comment>
<dbReference type="STRING" id="1920490.GCA_001895925_00807"/>
<reference evidence="2 3" key="2">
    <citation type="submission" date="2018-03" db="EMBL/GenBank/DDBJ databases">
        <title>The ancient ancestry and fast evolution of plastids.</title>
        <authorList>
            <person name="Moore K.R."/>
            <person name="Magnabosco C."/>
            <person name="Momper L."/>
            <person name="Gold D.A."/>
            <person name="Bosak T."/>
            <person name="Fournier G.P."/>
        </authorList>
    </citation>
    <scope>NUCLEOTIDE SEQUENCE [LARGE SCALE GENOMIC DNA]</scope>
    <source>
        <strain evidence="2 3">ULC007</strain>
    </source>
</reference>
<sequence>MTHLHRAFLFLGTFSSLVLSAAVSHGQSCANSDQVPLTKVKLEEIASAVGIGTNDVELRFEDFALETVRPGLPIPHNNRFFFSADRRAKAGIANVVPDGVIPLITITAIPLKTFIHSNSVFYESKAVRRTRLPPSYQKYQILGFLDALEHSPAGSEGSFVPAIVFMTTSDVKAISKKTRLLATVQGVGILHTIACEIPDVLPTENNLQMGAAIVVNPEVYILNISFPFPSPPGSPGRVRP</sequence>
<feature type="chain" id="PRO_5015786557" evidence="1">
    <location>
        <begin position="22"/>
        <end position="240"/>
    </location>
</feature>
<dbReference type="RefSeq" id="WP_073069094.1">
    <property type="nucleotide sequence ID" value="NZ_MPPI01000001.1"/>
</dbReference>
<feature type="signal peptide" evidence="1">
    <location>
        <begin position="1"/>
        <end position="21"/>
    </location>
</feature>
<proteinExistence type="predicted"/>
<keyword evidence="1" id="KW-0732">Signal</keyword>
<protein>
    <submittedName>
        <fullName evidence="2">Uncharacterized protein</fullName>
    </submittedName>
</protein>
<evidence type="ECO:0000313" key="3">
    <source>
        <dbReference type="Proteomes" id="UP000238634"/>
    </source>
</evidence>
<dbReference type="OrthoDB" id="581378at2"/>
<accession>A0A2T1DNJ8</accession>
<dbReference type="AlphaFoldDB" id="A0A2T1DNJ8"/>
<name>A0A2T1DNJ8_9CYAN</name>
<keyword evidence="3" id="KW-1185">Reference proteome</keyword>
<dbReference type="EMBL" id="PVWG01000001">
    <property type="protein sequence ID" value="PSB22073.1"/>
    <property type="molecule type" value="Genomic_DNA"/>
</dbReference>